<protein>
    <submittedName>
        <fullName evidence="1">Uncharacterized protein</fullName>
    </submittedName>
</protein>
<dbReference type="InParanoid" id="C5KDH0"/>
<evidence type="ECO:0000313" key="1">
    <source>
        <dbReference type="EMBL" id="EER17481.1"/>
    </source>
</evidence>
<gene>
    <name evidence="1" type="ORF">Pmar_PMAR025432</name>
</gene>
<organism evidence="2">
    <name type="scientific">Perkinsus marinus (strain ATCC 50983 / TXsc)</name>
    <dbReference type="NCBI Taxonomy" id="423536"/>
    <lineage>
        <taxon>Eukaryota</taxon>
        <taxon>Sar</taxon>
        <taxon>Alveolata</taxon>
        <taxon>Perkinsozoa</taxon>
        <taxon>Perkinsea</taxon>
        <taxon>Perkinsida</taxon>
        <taxon>Perkinsidae</taxon>
        <taxon>Perkinsus</taxon>
    </lineage>
</organism>
<dbReference type="Proteomes" id="UP000007800">
    <property type="component" value="Unassembled WGS sequence"/>
</dbReference>
<dbReference type="RefSeq" id="XP_002785685.1">
    <property type="nucleotide sequence ID" value="XM_002785639.1"/>
</dbReference>
<sequence>MCCRVTTFCCGVDSCDFRRSDFSNCCRQIPWCRAILSLENGRWQIAQSVRPLGEVIVREAMLRLFLGPAVLFLQFILCLSSSDRFNGVSQKGHGSSMCCCFTRHDLR</sequence>
<dbReference type="AlphaFoldDB" id="C5KDH0"/>
<reference evidence="1 2" key="1">
    <citation type="submission" date="2008-07" db="EMBL/GenBank/DDBJ databases">
        <authorList>
            <person name="El-Sayed N."/>
            <person name="Caler E."/>
            <person name="Inman J."/>
            <person name="Amedeo P."/>
            <person name="Hass B."/>
            <person name="Wortman J."/>
        </authorList>
    </citation>
    <scope>NUCLEOTIDE SEQUENCE [LARGE SCALE GENOMIC DNA]</scope>
    <source>
        <strain evidence="2">ATCC 50983 / TXsc</strain>
    </source>
</reference>
<dbReference type="GeneID" id="9062707"/>
<dbReference type="EMBL" id="GG672080">
    <property type="protein sequence ID" value="EER17481.1"/>
    <property type="molecule type" value="Genomic_DNA"/>
</dbReference>
<proteinExistence type="predicted"/>
<accession>C5KDH0</accession>
<evidence type="ECO:0000313" key="2">
    <source>
        <dbReference type="Proteomes" id="UP000007800"/>
    </source>
</evidence>
<name>C5KDH0_PERM5</name>
<keyword evidence="2" id="KW-1185">Reference proteome</keyword>